<evidence type="ECO:0000313" key="2">
    <source>
        <dbReference type="EMBL" id="GGY82495.1"/>
    </source>
</evidence>
<evidence type="ECO:0000313" key="3">
    <source>
        <dbReference type="Proteomes" id="UP000619761"/>
    </source>
</evidence>
<dbReference type="EMBL" id="BMYZ01000003">
    <property type="protein sequence ID" value="GGY82495.1"/>
    <property type="molecule type" value="Genomic_DNA"/>
</dbReference>
<feature type="chain" id="PRO_5047281879" description="Surface layer protein" evidence="1">
    <location>
        <begin position="23"/>
        <end position="448"/>
    </location>
</feature>
<proteinExistence type="predicted"/>
<accession>A0ABQ3BBI5</accession>
<sequence length="448" mass="45774">MVSKKILGVAIAAAMFSGSAFAVTNIDTTAASAYPAEKYAKETILSSDKTTVSGVDYYTITSGADADLDVSAPISKAMVTNDVAYVRVSLSKGIFKADPSWTLANTTGAIQQGGNGFSYVIFKVTATGAVTQTATPVIGITSLGLTTSLDPVSVTFSAHETFTGASTSKDAWYTKTSAAELVSVVSGLKQSFAAGTATADVEQAFKKFTNTTTPVGKIDLTVDTSTVNRVGVTTTLADIASAAAVKITGDFTLTAANTYTLNAAADCSGASTNLTVDTSKTFATSTFATVTARPYFCIVSDGSKVIPESSYSATVTYTAVTNAVWAPAVFSGKVGDVVRNGTTIQVPYITTFEGYTQRLVLVNRGAADVTYAVTFTPETGVTAAAGAKATGTLKANSTTIIPSVDLVTLTGASRTAATVAIVSAQANIDAATTIVNAGDKSTDTVKLK</sequence>
<dbReference type="Proteomes" id="UP000619761">
    <property type="component" value="Unassembled WGS sequence"/>
</dbReference>
<comment type="caution">
    <text evidence="2">The sequence shown here is derived from an EMBL/GenBank/DDBJ whole genome shotgun (WGS) entry which is preliminary data.</text>
</comment>
<keyword evidence="1" id="KW-0732">Signal</keyword>
<evidence type="ECO:0000256" key="1">
    <source>
        <dbReference type="SAM" id="SignalP"/>
    </source>
</evidence>
<dbReference type="RefSeq" id="WP_189419926.1">
    <property type="nucleotide sequence ID" value="NZ_BMYZ01000003.1"/>
</dbReference>
<reference evidence="3" key="1">
    <citation type="journal article" date="2019" name="Int. J. Syst. Evol. Microbiol.">
        <title>The Global Catalogue of Microorganisms (GCM) 10K type strain sequencing project: providing services to taxonomists for standard genome sequencing and annotation.</title>
        <authorList>
            <consortium name="The Broad Institute Genomics Platform"/>
            <consortium name="The Broad Institute Genome Sequencing Center for Infectious Disease"/>
            <person name="Wu L."/>
            <person name="Ma J."/>
        </authorList>
    </citation>
    <scope>NUCLEOTIDE SEQUENCE [LARGE SCALE GENOMIC DNA]</scope>
    <source>
        <strain evidence="3">KCTC 32239</strain>
    </source>
</reference>
<gene>
    <name evidence="2" type="ORF">GCM10011613_29120</name>
</gene>
<protein>
    <recommendedName>
        <fullName evidence="4">Surface layer protein</fullName>
    </recommendedName>
</protein>
<name>A0ABQ3BBI5_9GAMM</name>
<feature type="signal peptide" evidence="1">
    <location>
        <begin position="1"/>
        <end position="22"/>
    </location>
</feature>
<organism evidence="2 3">
    <name type="scientific">Cellvibrio zantedeschiae</name>
    <dbReference type="NCBI Taxonomy" id="1237077"/>
    <lineage>
        <taxon>Bacteria</taxon>
        <taxon>Pseudomonadati</taxon>
        <taxon>Pseudomonadota</taxon>
        <taxon>Gammaproteobacteria</taxon>
        <taxon>Cellvibrionales</taxon>
        <taxon>Cellvibrionaceae</taxon>
        <taxon>Cellvibrio</taxon>
    </lineage>
</organism>
<evidence type="ECO:0008006" key="4">
    <source>
        <dbReference type="Google" id="ProtNLM"/>
    </source>
</evidence>
<keyword evidence="3" id="KW-1185">Reference proteome</keyword>